<feature type="transmembrane region" description="Helical" evidence="1">
    <location>
        <begin position="36"/>
        <end position="56"/>
    </location>
</feature>
<keyword evidence="3" id="KW-1185">Reference proteome</keyword>
<evidence type="ECO:0000313" key="2">
    <source>
        <dbReference type="EMBL" id="KAK7000994.1"/>
    </source>
</evidence>
<feature type="transmembrane region" description="Helical" evidence="1">
    <location>
        <begin position="62"/>
        <end position="82"/>
    </location>
</feature>
<keyword evidence="1" id="KW-0472">Membrane</keyword>
<keyword evidence="1" id="KW-1133">Transmembrane helix</keyword>
<proteinExistence type="predicted"/>
<protein>
    <submittedName>
        <fullName evidence="2">Uncharacterized protein</fullName>
    </submittedName>
</protein>
<gene>
    <name evidence="2" type="ORF">R3P38DRAFT_1802307</name>
</gene>
<reference evidence="2 3" key="1">
    <citation type="journal article" date="2024" name="J Genomics">
        <title>Draft genome sequencing and assembly of Favolaschia claudopus CIRM-BRFM 2984 isolated from oak limbs.</title>
        <authorList>
            <person name="Navarro D."/>
            <person name="Drula E."/>
            <person name="Chaduli D."/>
            <person name="Cazenave R."/>
            <person name="Ahrendt S."/>
            <person name="Wang J."/>
            <person name="Lipzen A."/>
            <person name="Daum C."/>
            <person name="Barry K."/>
            <person name="Grigoriev I.V."/>
            <person name="Favel A."/>
            <person name="Rosso M.N."/>
            <person name="Martin F."/>
        </authorList>
    </citation>
    <scope>NUCLEOTIDE SEQUENCE [LARGE SCALE GENOMIC DNA]</scope>
    <source>
        <strain evidence="2 3">CIRM-BRFM 2984</strain>
    </source>
</reference>
<organism evidence="2 3">
    <name type="scientific">Favolaschia claudopus</name>
    <dbReference type="NCBI Taxonomy" id="2862362"/>
    <lineage>
        <taxon>Eukaryota</taxon>
        <taxon>Fungi</taxon>
        <taxon>Dikarya</taxon>
        <taxon>Basidiomycota</taxon>
        <taxon>Agaricomycotina</taxon>
        <taxon>Agaricomycetes</taxon>
        <taxon>Agaricomycetidae</taxon>
        <taxon>Agaricales</taxon>
        <taxon>Marasmiineae</taxon>
        <taxon>Mycenaceae</taxon>
        <taxon>Favolaschia</taxon>
    </lineage>
</organism>
<dbReference type="EMBL" id="JAWWNJ010000085">
    <property type="protein sequence ID" value="KAK7000994.1"/>
    <property type="molecule type" value="Genomic_DNA"/>
</dbReference>
<accession>A0AAW0A4K8</accession>
<dbReference type="Proteomes" id="UP001362999">
    <property type="component" value="Unassembled WGS sequence"/>
</dbReference>
<name>A0AAW0A4K8_9AGAR</name>
<keyword evidence="1" id="KW-0812">Transmembrane</keyword>
<evidence type="ECO:0000313" key="3">
    <source>
        <dbReference type="Proteomes" id="UP001362999"/>
    </source>
</evidence>
<comment type="caution">
    <text evidence="2">The sequence shown here is derived from an EMBL/GenBank/DDBJ whole genome shotgun (WGS) entry which is preliminary data.</text>
</comment>
<sequence>MCLYPDPTDVVSVSFLPSNPATQKFPSNNRGRTTKLSCFACFLALYLCIQYLSVYLVSRPVVSKSILSVSVSFGYLSFTLNLRGSGFMP</sequence>
<dbReference type="AlphaFoldDB" id="A0AAW0A4K8"/>
<evidence type="ECO:0000256" key="1">
    <source>
        <dbReference type="SAM" id="Phobius"/>
    </source>
</evidence>